<dbReference type="PANTHER" id="PTHR30411:SF1">
    <property type="entry name" value="CYTOPLASMIC PROTEIN"/>
    <property type="match status" value="1"/>
</dbReference>
<gene>
    <name evidence="2" type="ORF">E6H05_10740</name>
</gene>
<protein>
    <submittedName>
        <fullName evidence="2">YbaK/EbsC family protein</fullName>
    </submittedName>
</protein>
<sequence>MHRRAQHMTSAAERVASVLRQAGIDAQILEFPQGTRTARDAAAAVGTTVAQIVKSLVFLAGGRPVLVLGSGANRVDGAKLAAAADVVRVAKADAELVRDVTGFAIGGVPPVGHRSTLPVYLDRDLMAFDVVYASGGTPNTVFPIAPRELARLTAATVADLREDA</sequence>
<dbReference type="Gene3D" id="3.90.960.10">
    <property type="entry name" value="YbaK/aminoacyl-tRNA synthetase-associated domain"/>
    <property type="match status" value="1"/>
</dbReference>
<accession>A0A537IN49</accession>
<comment type="caution">
    <text evidence="2">The sequence shown here is derived from an EMBL/GenBank/DDBJ whole genome shotgun (WGS) entry which is preliminary data.</text>
</comment>
<dbReference type="SUPFAM" id="SSF55826">
    <property type="entry name" value="YbaK/ProRS associated domain"/>
    <property type="match status" value="1"/>
</dbReference>
<dbReference type="InterPro" id="IPR036754">
    <property type="entry name" value="YbaK/aa-tRNA-synt-asso_dom_sf"/>
</dbReference>
<dbReference type="GO" id="GO:0002161">
    <property type="term" value="F:aminoacyl-tRNA deacylase activity"/>
    <property type="evidence" value="ECO:0007669"/>
    <property type="project" value="InterPro"/>
</dbReference>
<evidence type="ECO:0000259" key="1">
    <source>
        <dbReference type="Pfam" id="PF04073"/>
    </source>
</evidence>
<dbReference type="InterPro" id="IPR007214">
    <property type="entry name" value="YbaK/aa-tRNA-synth-assoc-dom"/>
</dbReference>
<dbReference type="EMBL" id="VBAP01000081">
    <property type="protein sequence ID" value="TMI72719.1"/>
    <property type="molecule type" value="Genomic_DNA"/>
</dbReference>
<dbReference type="PANTHER" id="PTHR30411">
    <property type="entry name" value="CYTOPLASMIC PROTEIN"/>
    <property type="match status" value="1"/>
</dbReference>
<evidence type="ECO:0000313" key="2">
    <source>
        <dbReference type="EMBL" id="TMI72719.1"/>
    </source>
</evidence>
<evidence type="ECO:0000313" key="3">
    <source>
        <dbReference type="Proteomes" id="UP000318834"/>
    </source>
</evidence>
<dbReference type="CDD" id="cd04333">
    <property type="entry name" value="ProX_deacylase"/>
    <property type="match status" value="1"/>
</dbReference>
<dbReference type="Proteomes" id="UP000318834">
    <property type="component" value="Unassembled WGS sequence"/>
</dbReference>
<feature type="domain" description="YbaK/aminoacyl-tRNA synthetase-associated" evidence="1">
    <location>
        <begin position="34"/>
        <end position="152"/>
    </location>
</feature>
<proteinExistence type="predicted"/>
<organism evidence="2 3">
    <name type="scientific">Candidatus Segetimicrobium genomatis</name>
    <dbReference type="NCBI Taxonomy" id="2569760"/>
    <lineage>
        <taxon>Bacteria</taxon>
        <taxon>Bacillati</taxon>
        <taxon>Candidatus Sysuimicrobiota</taxon>
        <taxon>Candidatus Sysuimicrobiia</taxon>
        <taxon>Candidatus Sysuimicrobiales</taxon>
        <taxon>Candidatus Segetimicrobiaceae</taxon>
        <taxon>Candidatus Segetimicrobium</taxon>
    </lineage>
</organism>
<name>A0A537IN49_9BACT</name>
<dbReference type="AlphaFoldDB" id="A0A537IN49"/>
<reference evidence="2 3" key="1">
    <citation type="journal article" date="2019" name="Nat. Microbiol.">
        <title>Mediterranean grassland soil C-N compound turnover is dependent on rainfall and depth, and is mediated by genomically divergent microorganisms.</title>
        <authorList>
            <person name="Diamond S."/>
            <person name="Andeer P.F."/>
            <person name="Li Z."/>
            <person name="Crits-Christoph A."/>
            <person name="Burstein D."/>
            <person name="Anantharaman K."/>
            <person name="Lane K.R."/>
            <person name="Thomas B.C."/>
            <person name="Pan C."/>
            <person name="Northen T.R."/>
            <person name="Banfield J.F."/>
        </authorList>
    </citation>
    <scope>NUCLEOTIDE SEQUENCE [LARGE SCALE GENOMIC DNA]</scope>
    <source>
        <strain evidence="2">NP_8</strain>
    </source>
</reference>
<dbReference type="Pfam" id="PF04073">
    <property type="entry name" value="tRNA_edit"/>
    <property type="match status" value="1"/>
</dbReference>